<dbReference type="Gene3D" id="1.10.260.40">
    <property type="entry name" value="lambda repressor-like DNA-binding domains"/>
    <property type="match status" value="1"/>
</dbReference>
<dbReference type="AlphaFoldDB" id="A0A3P3U9L3"/>
<dbReference type="SUPFAM" id="SSF48452">
    <property type="entry name" value="TPR-like"/>
    <property type="match status" value="1"/>
</dbReference>
<accession>A0A3P3U9L3</accession>
<evidence type="ECO:0000313" key="3">
    <source>
        <dbReference type="Proteomes" id="UP000267017"/>
    </source>
</evidence>
<dbReference type="GO" id="GO:0003677">
    <property type="term" value="F:DNA binding"/>
    <property type="evidence" value="ECO:0007669"/>
    <property type="project" value="InterPro"/>
</dbReference>
<keyword evidence="3" id="KW-1185">Reference proteome</keyword>
<protein>
    <submittedName>
        <fullName evidence="2">XRE family transcriptional regulator</fullName>
    </submittedName>
</protein>
<reference evidence="2 3" key="1">
    <citation type="submission" date="2018-11" db="EMBL/GenBank/DDBJ databases">
        <title>Genome sequencing of Paenibacillus sp. KCOM 3021 (= ChDC PVNT-B20).</title>
        <authorList>
            <person name="Kook J.-K."/>
            <person name="Park S.-N."/>
            <person name="Lim Y.K."/>
        </authorList>
    </citation>
    <scope>NUCLEOTIDE SEQUENCE [LARGE SCALE GENOMIC DNA]</scope>
    <source>
        <strain evidence="2 3">KCOM 3021</strain>
    </source>
</reference>
<dbReference type="Proteomes" id="UP000267017">
    <property type="component" value="Unassembled WGS sequence"/>
</dbReference>
<evidence type="ECO:0000313" key="2">
    <source>
        <dbReference type="EMBL" id="RRJ66844.1"/>
    </source>
</evidence>
<sequence length="462" mass="54286">MRQTTTILAELKDFMKRENLNINQLGKLTGLNSGSLSSIINGKKVMSVEQLDRLTASFGRSEGDLYEQYLQDYLIPSPPNWRRIRPFFYRCEELNKLDCIRKTVDLLLDNLLYSSVLFEAAEDFFKSSKYAAAAILYEGIAESEQKQHSERLAVCQYRLFTIRQGTDQELNYQAAIQFEPYVERLDEMDQLDALKDLVNAYRALNRWDKVEKMIQMMEHKAKIFYFSERQRVDSLKKTKRPLFFYLAYSYLLRGNICDLRRDYEQALRYIQLYADLSWVKETDQETQHWKNLFQEWSHANYLLTKISSGDTSVLSEYVAYIEPKKDEIVLSLLNIMEAANRFSIDVDDILQRFEVEIRSITKKIEALGVYTQQMIMDNISRLLNELADYYLHKGKYLDGFKYLIDSLEICSKINNKACIIKCVGLFEVFRDYATSETNSTYKILINEVYEDEKKMGVTPLVK</sequence>
<feature type="domain" description="HTH cro/C1-type" evidence="1">
    <location>
        <begin position="11"/>
        <end position="65"/>
    </location>
</feature>
<dbReference type="InterPro" id="IPR001387">
    <property type="entry name" value="Cro/C1-type_HTH"/>
</dbReference>
<dbReference type="SMART" id="SM00530">
    <property type="entry name" value="HTH_XRE"/>
    <property type="match status" value="1"/>
</dbReference>
<dbReference type="OrthoDB" id="2470416at2"/>
<dbReference type="EMBL" id="RRCN01000001">
    <property type="protein sequence ID" value="RRJ66844.1"/>
    <property type="molecule type" value="Genomic_DNA"/>
</dbReference>
<name>A0A3P3U9L3_9BACL</name>
<organism evidence="2 3">
    <name type="scientific">Paenibacillus oralis</name>
    <dbReference type="NCBI Taxonomy" id="2490856"/>
    <lineage>
        <taxon>Bacteria</taxon>
        <taxon>Bacillati</taxon>
        <taxon>Bacillota</taxon>
        <taxon>Bacilli</taxon>
        <taxon>Bacillales</taxon>
        <taxon>Paenibacillaceae</taxon>
        <taxon>Paenibacillus</taxon>
    </lineage>
</organism>
<dbReference type="InterPro" id="IPR010982">
    <property type="entry name" value="Lambda_DNA-bd_dom_sf"/>
</dbReference>
<comment type="caution">
    <text evidence="2">The sequence shown here is derived from an EMBL/GenBank/DDBJ whole genome shotgun (WGS) entry which is preliminary data.</text>
</comment>
<gene>
    <name evidence="2" type="ORF">EHV15_30880</name>
</gene>
<dbReference type="SUPFAM" id="SSF47413">
    <property type="entry name" value="lambda repressor-like DNA-binding domains"/>
    <property type="match status" value="1"/>
</dbReference>
<dbReference type="Pfam" id="PF13443">
    <property type="entry name" value="HTH_26"/>
    <property type="match status" value="1"/>
</dbReference>
<proteinExistence type="predicted"/>
<evidence type="ECO:0000259" key="1">
    <source>
        <dbReference type="PROSITE" id="PS50943"/>
    </source>
</evidence>
<dbReference type="InterPro" id="IPR011990">
    <property type="entry name" value="TPR-like_helical_dom_sf"/>
</dbReference>
<dbReference type="RefSeq" id="WP_128634629.1">
    <property type="nucleotide sequence ID" value="NZ_RRCN01000001.1"/>
</dbReference>
<dbReference type="PROSITE" id="PS50943">
    <property type="entry name" value="HTH_CROC1"/>
    <property type="match status" value="1"/>
</dbReference>